<dbReference type="EMBL" id="CARXXK010000084">
    <property type="protein sequence ID" value="CAI6369842.1"/>
    <property type="molecule type" value="Genomic_DNA"/>
</dbReference>
<keyword evidence="3" id="KW-1185">Reference proteome</keyword>
<dbReference type="Proteomes" id="UP001160148">
    <property type="component" value="Unassembled WGS sequence"/>
</dbReference>
<feature type="compositionally biased region" description="Polar residues" evidence="1">
    <location>
        <begin position="27"/>
        <end position="38"/>
    </location>
</feature>
<feature type="region of interest" description="Disordered" evidence="1">
    <location>
        <begin position="81"/>
        <end position="116"/>
    </location>
</feature>
<evidence type="ECO:0000313" key="3">
    <source>
        <dbReference type="Proteomes" id="UP001160148"/>
    </source>
</evidence>
<protein>
    <submittedName>
        <fullName evidence="2">Uncharacterized protein</fullName>
    </submittedName>
</protein>
<comment type="caution">
    <text evidence="2">The sequence shown here is derived from an EMBL/GenBank/DDBJ whole genome shotgun (WGS) entry which is preliminary data.</text>
</comment>
<reference evidence="2 3" key="1">
    <citation type="submission" date="2023-01" db="EMBL/GenBank/DDBJ databases">
        <authorList>
            <person name="Whitehead M."/>
        </authorList>
    </citation>
    <scope>NUCLEOTIDE SEQUENCE [LARGE SCALE GENOMIC DNA]</scope>
</reference>
<feature type="compositionally biased region" description="Polar residues" evidence="1">
    <location>
        <begin position="81"/>
        <end position="108"/>
    </location>
</feature>
<dbReference type="AlphaFoldDB" id="A0AAV0XPS8"/>
<evidence type="ECO:0000256" key="1">
    <source>
        <dbReference type="SAM" id="MobiDB-lite"/>
    </source>
</evidence>
<feature type="region of interest" description="Disordered" evidence="1">
    <location>
        <begin position="22"/>
        <end position="49"/>
    </location>
</feature>
<gene>
    <name evidence="2" type="ORF">MEUPH1_LOCUS24030</name>
</gene>
<evidence type="ECO:0000313" key="2">
    <source>
        <dbReference type="EMBL" id="CAI6369842.1"/>
    </source>
</evidence>
<accession>A0AAV0XPS8</accession>
<organism evidence="2 3">
    <name type="scientific">Macrosiphum euphorbiae</name>
    <name type="common">potato aphid</name>
    <dbReference type="NCBI Taxonomy" id="13131"/>
    <lineage>
        <taxon>Eukaryota</taxon>
        <taxon>Metazoa</taxon>
        <taxon>Ecdysozoa</taxon>
        <taxon>Arthropoda</taxon>
        <taxon>Hexapoda</taxon>
        <taxon>Insecta</taxon>
        <taxon>Pterygota</taxon>
        <taxon>Neoptera</taxon>
        <taxon>Paraneoptera</taxon>
        <taxon>Hemiptera</taxon>
        <taxon>Sternorrhyncha</taxon>
        <taxon>Aphidomorpha</taxon>
        <taxon>Aphidoidea</taxon>
        <taxon>Aphididae</taxon>
        <taxon>Macrosiphini</taxon>
        <taxon>Macrosiphum</taxon>
    </lineage>
</organism>
<proteinExistence type="predicted"/>
<sequence length="116" mass="12987">MKPTNSKYVRKIPPITIRKNKIILTGADSSEPSTPNSDNEFRSPRHTSKAFELPTRSPIKPTTNRYSILAEDTVINDQVMANCNNDNSHSSQTENQNNYNIESQTNDSAPKIPPLC</sequence>
<name>A0AAV0XPS8_9HEMI</name>